<feature type="region of interest" description="Disordered" evidence="1">
    <location>
        <begin position="50"/>
        <end position="70"/>
    </location>
</feature>
<gene>
    <name evidence="3" type="ORF">GCM10010307_32770</name>
</gene>
<reference evidence="3 4" key="1">
    <citation type="journal article" date="2019" name="Int. J. Syst. Evol. Microbiol.">
        <title>The Global Catalogue of Microorganisms (GCM) 10K type strain sequencing project: providing services to taxonomists for standard genome sequencing and annotation.</title>
        <authorList>
            <consortium name="The Broad Institute Genomics Platform"/>
            <consortium name="The Broad Institute Genome Sequencing Center for Infectious Disease"/>
            <person name="Wu L."/>
            <person name="Ma J."/>
        </authorList>
    </citation>
    <scope>NUCLEOTIDE SEQUENCE [LARGE SCALE GENOMIC DNA]</scope>
    <source>
        <strain evidence="3 4">JCM 4524</strain>
    </source>
</reference>
<dbReference type="Proteomes" id="UP001500151">
    <property type="component" value="Unassembled WGS sequence"/>
</dbReference>
<proteinExistence type="predicted"/>
<keyword evidence="2" id="KW-0812">Transmembrane</keyword>
<name>A0ABN3QV88_9ACTN</name>
<keyword evidence="2" id="KW-0472">Membrane</keyword>
<evidence type="ECO:0000256" key="1">
    <source>
        <dbReference type="SAM" id="MobiDB-lite"/>
    </source>
</evidence>
<keyword evidence="2" id="KW-1133">Transmembrane helix</keyword>
<comment type="caution">
    <text evidence="3">The sequence shown here is derived from an EMBL/GenBank/DDBJ whole genome shotgun (WGS) entry which is preliminary data.</text>
</comment>
<organism evidence="3 4">
    <name type="scientific">Streptomyces vastus</name>
    <dbReference type="NCBI Taxonomy" id="285451"/>
    <lineage>
        <taxon>Bacteria</taxon>
        <taxon>Bacillati</taxon>
        <taxon>Actinomycetota</taxon>
        <taxon>Actinomycetes</taxon>
        <taxon>Kitasatosporales</taxon>
        <taxon>Streptomycetaceae</taxon>
        <taxon>Streptomyces</taxon>
    </lineage>
</organism>
<feature type="transmembrane region" description="Helical" evidence="2">
    <location>
        <begin position="12"/>
        <end position="40"/>
    </location>
</feature>
<dbReference type="EMBL" id="BAAASJ010000032">
    <property type="protein sequence ID" value="GAA2636141.1"/>
    <property type="molecule type" value="Genomic_DNA"/>
</dbReference>
<evidence type="ECO:0000256" key="2">
    <source>
        <dbReference type="SAM" id="Phobius"/>
    </source>
</evidence>
<keyword evidence="4" id="KW-1185">Reference proteome</keyword>
<evidence type="ECO:0000313" key="3">
    <source>
        <dbReference type="EMBL" id="GAA2636141.1"/>
    </source>
</evidence>
<evidence type="ECO:0000313" key="4">
    <source>
        <dbReference type="Proteomes" id="UP001500151"/>
    </source>
</evidence>
<accession>A0ABN3QV88</accession>
<sequence>MEGTGEARAMPVAVMTVTMLVAVTVFVSVLILVVGVPMVLGAHKRPLSVPGSGTPRGSGLGKAHGAIMCV</sequence>
<protein>
    <submittedName>
        <fullName evidence="3">Uncharacterized protein</fullName>
    </submittedName>
</protein>